<gene>
    <name evidence="8 10" type="primary">xylB</name>
    <name evidence="13" type="ORF">BLA27_13950</name>
</gene>
<evidence type="ECO:0000256" key="4">
    <source>
        <dbReference type="ARBA" id="ARBA00022741"/>
    </source>
</evidence>
<comment type="function">
    <text evidence="8">Catalyzes the phosphorylation of D-xylulose to D-xylulose 5-phosphate.</text>
</comment>
<dbReference type="Gene3D" id="3.30.420.40">
    <property type="match status" value="2"/>
</dbReference>
<dbReference type="GO" id="GO:0004856">
    <property type="term" value="F:D-xylulokinase activity"/>
    <property type="evidence" value="ECO:0007669"/>
    <property type="project" value="UniProtKB-UniRule"/>
</dbReference>
<dbReference type="PANTHER" id="PTHR43095:SF5">
    <property type="entry name" value="XYLULOSE KINASE"/>
    <property type="match status" value="1"/>
</dbReference>
<evidence type="ECO:0000256" key="8">
    <source>
        <dbReference type="HAMAP-Rule" id="MF_02220"/>
    </source>
</evidence>
<dbReference type="PIRSF" id="PIRSF000538">
    <property type="entry name" value="GlpK"/>
    <property type="match status" value="1"/>
</dbReference>
<evidence type="ECO:0000256" key="1">
    <source>
        <dbReference type="ARBA" id="ARBA00009156"/>
    </source>
</evidence>
<dbReference type="InterPro" id="IPR018484">
    <property type="entry name" value="FGGY_N"/>
</dbReference>
<dbReference type="InterPro" id="IPR043129">
    <property type="entry name" value="ATPase_NBD"/>
</dbReference>
<dbReference type="InterPro" id="IPR018485">
    <property type="entry name" value="FGGY_C"/>
</dbReference>
<comment type="similarity">
    <text evidence="1 8 9">Belongs to the FGGY kinase family.</text>
</comment>
<sequence length="506" mass="52988">MTSALLGIDIGTSGCKSLLVSVEGKILASSTATYALSQPRTGWVEQDPALWIEGARKAVASVMAQCPDTELVCVGLSGQMHGLTPLDHNRKILRPAILWNDQRNAAEAEEITAKAGGLDALIGQTGNRMLVGYTGGKIVWMKNHEPDLFAKLHHVLNPKDYLRLVLTGELATEVSDASGTGLFDVRRRKWASGLIETLDIDPAFLPACHESHEISGRISASGAALFGLPAGLPVAGGGGDSVIQTIGSGVIEPGQLQTTIGTAGILATALDKPVPCADGRIQMFCNVAPAKWHAMGVSLNAGGAMGWFRSILAETGHGDDLTFDAVVKAAASTTPGARGLLFLPYLNGERCPHPDPAARGAIIGLTARHTLGDVARSVMEGVVHAFYDMHALMKSMGIEGRVIKASGGGARSPLWRQIQADMFGCDVVTTEGAAEGGAFGAALVAGVGAGVWKDATEAAGTLRELTRQKADRAHSDVYHKAHEIYRALYPALSRSFHALGDPVFAG</sequence>
<dbReference type="RefSeq" id="WP_071632261.1">
    <property type="nucleotide sequence ID" value="NZ_MOEC01000013.1"/>
</dbReference>
<evidence type="ECO:0000313" key="13">
    <source>
        <dbReference type="EMBL" id="OIS92793.1"/>
    </source>
</evidence>
<keyword evidence="4 8" id="KW-0547">Nucleotide-binding</keyword>
<dbReference type="NCBIfam" id="TIGR01312">
    <property type="entry name" value="XylB"/>
    <property type="match status" value="1"/>
</dbReference>
<dbReference type="PROSITE" id="PS00445">
    <property type="entry name" value="FGGY_KINASES_2"/>
    <property type="match status" value="1"/>
</dbReference>
<dbReference type="InterPro" id="IPR018483">
    <property type="entry name" value="Carb_kinase_FGGY_CS"/>
</dbReference>
<dbReference type="InterPro" id="IPR006000">
    <property type="entry name" value="Xylulokinase"/>
</dbReference>
<evidence type="ECO:0000256" key="9">
    <source>
        <dbReference type="RuleBase" id="RU003733"/>
    </source>
</evidence>
<dbReference type="GO" id="GO:0042732">
    <property type="term" value="P:D-xylose metabolic process"/>
    <property type="evidence" value="ECO:0007669"/>
    <property type="project" value="UniProtKB-KW"/>
</dbReference>
<feature type="domain" description="Carbohydrate kinase FGGY C-terminal" evidence="12">
    <location>
        <begin position="258"/>
        <end position="448"/>
    </location>
</feature>
<dbReference type="OrthoDB" id="9805576at2"/>
<protein>
    <recommendedName>
        <fullName evidence="8 10">Xylulose kinase</fullName>
        <shortName evidence="8 10">Xylulokinase</shortName>
        <ecNumber evidence="8 10">2.7.1.17</ecNumber>
    </recommendedName>
</protein>
<dbReference type="EC" id="2.7.1.17" evidence="8 10"/>
<feature type="site" description="Important for activity" evidence="8">
    <location>
        <position position="9"/>
    </location>
</feature>
<proteinExistence type="inferred from homology"/>
<evidence type="ECO:0000256" key="6">
    <source>
        <dbReference type="ARBA" id="ARBA00022840"/>
    </source>
</evidence>
<dbReference type="HAMAP" id="MF_02220">
    <property type="entry name" value="XylB"/>
    <property type="match status" value="1"/>
</dbReference>
<feature type="active site" description="Proton acceptor" evidence="8">
    <location>
        <position position="240"/>
    </location>
</feature>
<evidence type="ECO:0000256" key="10">
    <source>
        <dbReference type="RuleBase" id="RU364073"/>
    </source>
</evidence>
<dbReference type="GO" id="GO:0005998">
    <property type="term" value="P:xylulose catabolic process"/>
    <property type="evidence" value="ECO:0007669"/>
    <property type="project" value="UniProtKB-UniRule"/>
</dbReference>
<comment type="caution">
    <text evidence="13">The sequence shown here is derived from an EMBL/GenBank/DDBJ whole genome shotgun (WGS) entry which is preliminary data.</text>
</comment>
<dbReference type="PROSITE" id="PS00933">
    <property type="entry name" value="FGGY_KINASES_1"/>
    <property type="match status" value="1"/>
</dbReference>
<comment type="catalytic activity">
    <reaction evidence="8 10">
        <text>D-xylulose + ATP = D-xylulose 5-phosphate + ADP + H(+)</text>
        <dbReference type="Rhea" id="RHEA:10964"/>
        <dbReference type="ChEBI" id="CHEBI:15378"/>
        <dbReference type="ChEBI" id="CHEBI:17140"/>
        <dbReference type="ChEBI" id="CHEBI:30616"/>
        <dbReference type="ChEBI" id="CHEBI:57737"/>
        <dbReference type="ChEBI" id="CHEBI:456216"/>
        <dbReference type="EC" id="2.7.1.17"/>
    </reaction>
</comment>
<keyword evidence="2 8" id="KW-0859">Xylose metabolism</keyword>
<dbReference type="Pfam" id="PF02782">
    <property type="entry name" value="FGGY_C"/>
    <property type="match status" value="1"/>
</dbReference>
<dbReference type="Proteomes" id="UP000182985">
    <property type="component" value="Unassembled WGS sequence"/>
</dbReference>
<evidence type="ECO:0000313" key="14">
    <source>
        <dbReference type="Proteomes" id="UP000182985"/>
    </source>
</evidence>
<dbReference type="EMBL" id="MOEC01000013">
    <property type="protein sequence ID" value="OIS92793.1"/>
    <property type="molecule type" value="Genomic_DNA"/>
</dbReference>
<accession>A0A1J6HJX9</accession>
<dbReference type="SUPFAM" id="SSF53067">
    <property type="entry name" value="Actin-like ATPase domain"/>
    <property type="match status" value="2"/>
</dbReference>
<feature type="domain" description="Carbohydrate kinase FGGY N-terminal" evidence="11">
    <location>
        <begin position="5"/>
        <end position="247"/>
    </location>
</feature>
<evidence type="ECO:0000256" key="5">
    <source>
        <dbReference type="ARBA" id="ARBA00022777"/>
    </source>
</evidence>
<keyword evidence="14" id="KW-1185">Reference proteome</keyword>
<reference evidence="13 14" key="1">
    <citation type="submission" date="2016-10" db="EMBL/GenBank/DDBJ databases">
        <title>The Draft Genome Sequence of the Potato Rhizosphere Bacteria Ochrobactrum sp. IPA7.2.</title>
        <authorList>
            <person name="Gogoleva N.E."/>
            <person name="Khlopko Y.A."/>
            <person name="Burygin G.L."/>
            <person name="Plotnikov A.O."/>
        </authorList>
    </citation>
    <scope>NUCLEOTIDE SEQUENCE [LARGE SCALE GENOMIC DNA]</scope>
    <source>
        <strain evidence="13 14">IPA7.2</strain>
    </source>
</reference>
<evidence type="ECO:0000259" key="11">
    <source>
        <dbReference type="Pfam" id="PF00370"/>
    </source>
</evidence>
<evidence type="ECO:0000256" key="7">
    <source>
        <dbReference type="ARBA" id="ARBA00023277"/>
    </source>
</evidence>
<dbReference type="Pfam" id="PF00370">
    <property type="entry name" value="FGGY_N"/>
    <property type="match status" value="1"/>
</dbReference>
<dbReference type="GO" id="GO:0005524">
    <property type="term" value="F:ATP binding"/>
    <property type="evidence" value="ECO:0007669"/>
    <property type="project" value="UniProtKB-UniRule"/>
</dbReference>
<dbReference type="AlphaFoldDB" id="A0A1J6HJX9"/>
<keyword evidence="7 8" id="KW-0119">Carbohydrate metabolism</keyword>
<keyword evidence="3 8" id="KW-0808">Transferase</keyword>
<dbReference type="InterPro" id="IPR000577">
    <property type="entry name" value="Carb_kinase_FGGY"/>
</dbReference>
<evidence type="ECO:0000259" key="12">
    <source>
        <dbReference type="Pfam" id="PF02782"/>
    </source>
</evidence>
<name>A0A1J6HJX9_9HYPH</name>
<dbReference type="InterPro" id="IPR050406">
    <property type="entry name" value="FGGY_Carb_Kinase"/>
</dbReference>
<dbReference type="CDD" id="cd07808">
    <property type="entry name" value="ASKHA_NBD_FGGY_EcXK-like"/>
    <property type="match status" value="1"/>
</dbReference>
<evidence type="ECO:0000256" key="3">
    <source>
        <dbReference type="ARBA" id="ARBA00022679"/>
    </source>
</evidence>
<keyword evidence="6 8" id="KW-0067">ATP-binding</keyword>
<dbReference type="PANTHER" id="PTHR43095">
    <property type="entry name" value="SUGAR KINASE"/>
    <property type="match status" value="1"/>
</dbReference>
<keyword evidence="5 8" id="KW-0418">Kinase</keyword>
<evidence type="ECO:0000256" key="2">
    <source>
        <dbReference type="ARBA" id="ARBA00022629"/>
    </source>
</evidence>
<feature type="binding site" evidence="8">
    <location>
        <begin position="80"/>
        <end position="81"/>
    </location>
    <ligand>
        <name>substrate</name>
    </ligand>
</feature>
<organism evidence="13 14">
    <name type="scientific">Brucella cytisi</name>
    <dbReference type="NCBI Taxonomy" id="407152"/>
    <lineage>
        <taxon>Bacteria</taxon>
        <taxon>Pseudomonadati</taxon>
        <taxon>Pseudomonadota</taxon>
        <taxon>Alphaproteobacteria</taxon>
        <taxon>Hyphomicrobiales</taxon>
        <taxon>Brucellaceae</taxon>
        <taxon>Brucella/Ochrobactrum group</taxon>
        <taxon>Brucella</taxon>
    </lineage>
</organism>